<dbReference type="Gene3D" id="1.10.10.60">
    <property type="entry name" value="Homeodomain-like"/>
    <property type="match status" value="1"/>
</dbReference>
<keyword evidence="2" id="KW-0238">DNA-binding</keyword>
<sequence>DIKVWFSNRRAKWRREEKIRSQRRSPECPYSAPAQAPVSSLAPAPVGPPHPHHAYQPVNVDTYSPLTPMGYGASGMVNDASVCEGSEADLCKGGFLGYPRYDLGYRQPHP</sequence>
<proteinExistence type="predicted"/>
<protein>
    <recommendedName>
        <fullName evidence="4">Homeobox domain-containing protein</fullName>
    </recommendedName>
</protein>
<evidence type="ECO:0000256" key="3">
    <source>
        <dbReference type="SAM" id="MobiDB-lite"/>
    </source>
</evidence>
<dbReference type="SUPFAM" id="SSF46689">
    <property type="entry name" value="Homeodomain-like"/>
    <property type="match status" value="1"/>
</dbReference>
<evidence type="ECO:0000256" key="1">
    <source>
        <dbReference type="ARBA" id="ARBA00004123"/>
    </source>
</evidence>
<comment type="subcellular location">
    <subcellularLocation>
        <location evidence="1 2">Nucleus</location>
    </subcellularLocation>
</comment>
<keyword evidence="6" id="KW-1185">Reference proteome</keyword>
<keyword evidence="2" id="KW-0371">Homeobox</keyword>
<organism evidence="5 6">
    <name type="scientific">Leptidea sinapis</name>
    <dbReference type="NCBI Taxonomy" id="189913"/>
    <lineage>
        <taxon>Eukaryota</taxon>
        <taxon>Metazoa</taxon>
        <taxon>Ecdysozoa</taxon>
        <taxon>Arthropoda</taxon>
        <taxon>Hexapoda</taxon>
        <taxon>Insecta</taxon>
        <taxon>Pterygota</taxon>
        <taxon>Neoptera</taxon>
        <taxon>Endopterygota</taxon>
        <taxon>Lepidoptera</taxon>
        <taxon>Glossata</taxon>
        <taxon>Ditrysia</taxon>
        <taxon>Papilionoidea</taxon>
        <taxon>Pieridae</taxon>
        <taxon>Dismorphiinae</taxon>
        <taxon>Leptidea</taxon>
    </lineage>
</organism>
<evidence type="ECO:0000256" key="2">
    <source>
        <dbReference type="PROSITE-ProRule" id="PRU00108"/>
    </source>
</evidence>
<dbReference type="InterPro" id="IPR009057">
    <property type="entry name" value="Homeodomain-like_sf"/>
</dbReference>
<feature type="non-terminal residue" evidence="5">
    <location>
        <position position="1"/>
    </location>
</feature>
<dbReference type="Proteomes" id="UP000324832">
    <property type="component" value="Unassembled WGS sequence"/>
</dbReference>
<feature type="compositionally biased region" description="Basic and acidic residues" evidence="3">
    <location>
        <begin position="15"/>
        <end position="26"/>
    </location>
</feature>
<keyword evidence="2" id="KW-0539">Nucleus</keyword>
<evidence type="ECO:0000313" key="6">
    <source>
        <dbReference type="Proteomes" id="UP000324832"/>
    </source>
</evidence>
<dbReference type="GO" id="GO:0005634">
    <property type="term" value="C:nucleus"/>
    <property type="evidence" value="ECO:0007669"/>
    <property type="project" value="UniProtKB-SubCell"/>
</dbReference>
<reference evidence="5 6" key="1">
    <citation type="submission" date="2017-07" db="EMBL/GenBank/DDBJ databases">
        <authorList>
            <person name="Talla V."/>
            <person name="Backstrom N."/>
        </authorList>
    </citation>
    <scope>NUCLEOTIDE SEQUENCE [LARGE SCALE GENOMIC DNA]</scope>
</reference>
<dbReference type="EMBL" id="FZQP02004468">
    <property type="protein sequence ID" value="VVD00154.1"/>
    <property type="molecule type" value="Genomic_DNA"/>
</dbReference>
<evidence type="ECO:0000259" key="4">
    <source>
        <dbReference type="PROSITE" id="PS50071"/>
    </source>
</evidence>
<evidence type="ECO:0000313" key="5">
    <source>
        <dbReference type="EMBL" id="VVD00154.1"/>
    </source>
</evidence>
<gene>
    <name evidence="5" type="ORF">LSINAPIS_LOCUS10849</name>
</gene>
<dbReference type="GO" id="GO:0003677">
    <property type="term" value="F:DNA binding"/>
    <property type="evidence" value="ECO:0007669"/>
    <property type="project" value="UniProtKB-UniRule"/>
</dbReference>
<dbReference type="CDD" id="cd00086">
    <property type="entry name" value="homeodomain"/>
    <property type="match status" value="1"/>
</dbReference>
<dbReference type="InterPro" id="IPR001356">
    <property type="entry name" value="HD"/>
</dbReference>
<name>A0A5E4QRF3_9NEOP</name>
<feature type="DNA-binding region" description="Homeobox" evidence="2">
    <location>
        <begin position="3"/>
        <end position="17"/>
    </location>
</feature>
<accession>A0A5E4QRF3</accession>
<dbReference type="AlphaFoldDB" id="A0A5E4QRF3"/>
<feature type="region of interest" description="Disordered" evidence="3">
    <location>
        <begin position="15"/>
        <end position="59"/>
    </location>
</feature>
<feature type="domain" description="Homeobox" evidence="4">
    <location>
        <begin position="1"/>
        <end position="16"/>
    </location>
</feature>
<feature type="non-terminal residue" evidence="5">
    <location>
        <position position="110"/>
    </location>
</feature>
<dbReference type="PROSITE" id="PS50071">
    <property type="entry name" value="HOMEOBOX_2"/>
    <property type="match status" value="1"/>
</dbReference>